<dbReference type="InterPro" id="IPR024706">
    <property type="entry name" value="Peroxiredoxin_AhpC-typ"/>
</dbReference>
<protein>
    <recommendedName>
        <fullName evidence="3">Thioredoxin peroxidase</fullName>
    </recommendedName>
</protein>
<dbReference type="Pfam" id="PF10417">
    <property type="entry name" value="1-cysPrx_C"/>
    <property type="match status" value="1"/>
</dbReference>
<evidence type="ECO:0000313" key="7">
    <source>
        <dbReference type="EMBL" id="MFC6792674.1"/>
    </source>
</evidence>
<dbReference type="Gene3D" id="3.40.30.10">
    <property type="entry name" value="Glutaredoxin"/>
    <property type="match status" value="1"/>
</dbReference>
<keyword evidence="2 7" id="KW-0560">Oxidoreductase</keyword>
<dbReference type="Pfam" id="PF00578">
    <property type="entry name" value="AhpC-TSA"/>
    <property type="match status" value="1"/>
</dbReference>
<evidence type="ECO:0000259" key="6">
    <source>
        <dbReference type="PROSITE" id="PS51352"/>
    </source>
</evidence>
<evidence type="ECO:0000256" key="3">
    <source>
        <dbReference type="ARBA" id="ARBA00032824"/>
    </source>
</evidence>
<dbReference type="PIRSF" id="PIRSF000239">
    <property type="entry name" value="AHPC"/>
    <property type="match status" value="1"/>
</dbReference>
<dbReference type="InterPro" id="IPR050217">
    <property type="entry name" value="Peroxiredoxin"/>
</dbReference>
<evidence type="ECO:0000256" key="1">
    <source>
        <dbReference type="ARBA" id="ARBA00009796"/>
    </source>
</evidence>
<dbReference type="PANTHER" id="PTHR10681">
    <property type="entry name" value="THIOREDOXIN PEROXIDASE"/>
    <property type="match status" value="1"/>
</dbReference>
<dbReference type="GO" id="GO:0140824">
    <property type="term" value="F:thioredoxin-dependent peroxiredoxin activity"/>
    <property type="evidence" value="ECO:0007669"/>
    <property type="project" value="UniProtKB-EC"/>
</dbReference>
<accession>A0ABW2BSM3</accession>
<proteinExistence type="inferred from homology"/>
<dbReference type="PROSITE" id="PS51352">
    <property type="entry name" value="THIOREDOXIN_2"/>
    <property type="match status" value="1"/>
</dbReference>
<reference evidence="8" key="1">
    <citation type="journal article" date="2019" name="Int. J. Syst. Evol. Microbiol.">
        <title>The Global Catalogue of Microorganisms (GCM) 10K type strain sequencing project: providing services to taxonomists for standard genome sequencing and annotation.</title>
        <authorList>
            <consortium name="The Broad Institute Genomics Platform"/>
            <consortium name="The Broad Institute Genome Sequencing Center for Infectious Disease"/>
            <person name="Wu L."/>
            <person name="Ma J."/>
        </authorList>
    </citation>
    <scope>NUCLEOTIDE SEQUENCE [LARGE SCALE GENOMIC DNA]</scope>
    <source>
        <strain evidence="8">CCUG 48316</strain>
    </source>
</reference>
<keyword evidence="7" id="KW-0575">Peroxidase</keyword>
<feature type="domain" description="Thioredoxin" evidence="6">
    <location>
        <begin position="19"/>
        <end position="174"/>
    </location>
</feature>
<dbReference type="PANTHER" id="PTHR10681:SF128">
    <property type="entry name" value="THIOREDOXIN-DEPENDENT PEROXIDE REDUCTASE, MITOCHONDRIAL"/>
    <property type="match status" value="1"/>
</dbReference>
<dbReference type="RefSeq" id="WP_378974831.1">
    <property type="nucleotide sequence ID" value="NZ_JBHSWN010000001.1"/>
</dbReference>
<sequence length="217" mass="23494">MKFESNQTDIALSPPGCPPIIGEGAPNFRARTTMGGRTLSAYRGRWLVFFSHPADFTPVCTSEFVAFARAFDAFQAQDCDLLALSVDSLSSHLAWQQSIEQRFGVRVPFPIVEDPAMGIARAYGMLPAGATSTATVRTTFVIDPEGIVRASIAYPLTVGRSVDEILRLVQALQASDANDVSTPEGWRPGEPALMNPPMTSDEIGACGTDWYYRLGEA</sequence>
<evidence type="ECO:0000313" key="8">
    <source>
        <dbReference type="Proteomes" id="UP001596292"/>
    </source>
</evidence>
<dbReference type="InterPro" id="IPR019479">
    <property type="entry name" value="Peroxiredoxin_C"/>
</dbReference>
<dbReference type="EMBL" id="JBHSWN010000001">
    <property type="protein sequence ID" value="MFC6792674.1"/>
    <property type="molecule type" value="Genomic_DNA"/>
</dbReference>
<comment type="caution">
    <text evidence="7">The sequence shown here is derived from an EMBL/GenBank/DDBJ whole genome shotgun (WGS) entry which is preliminary data.</text>
</comment>
<dbReference type="InterPro" id="IPR000866">
    <property type="entry name" value="AhpC/TSA"/>
</dbReference>
<dbReference type="Proteomes" id="UP001596292">
    <property type="component" value="Unassembled WGS sequence"/>
</dbReference>
<keyword evidence="8" id="KW-1185">Reference proteome</keyword>
<dbReference type="InterPro" id="IPR013766">
    <property type="entry name" value="Thioredoxin_domain"/>
</dbReference>
<evidence type="ECO:0000256" key="4">
    <source>
        <dbReference type="ARBA" id="ARBA00037420"/>
    </source>
</evidence>
<feature type="region of interest" description="Disordered" evidence="5">
    <location>
        <begin position="179"/>
        <end position="199"/>
    </location>
</feature>
<comment type="function">
    <text evidence="4">Thiol-specific peroxidase that catalyzes the reduction of hydrogen peroxide and organic hydroperoxides to water and alcohols, respectively. Plays a role in cell protection against oxidative stress by detoxifying peroxides.</text>
</comment>
<dbReference type="SUPFAM" id="SSF52833">
    <property type="entry name" value="Thioredoxin-like"/>
    <property type="match status" value="1"/>
</dbReference>
<evidence type="ECO:0000256" key="2">
    <source>
        <dbReference type="ARBA" id="ARBA00023002"/>
    </source>
</evidence>
<dbReference type="NCBIfam" id="NF009668">
    <property type="entry name" value="PRK13189.1"/>
    <property type="match status" value="1"/>
</dbReference>
<name>A0ABW2BSM3_9HYPH</name>
<dbReference type="InterPro" id="IPR036249">
    <property type="entry name" value="Thioredoxin-like_sf"/>
</dbReference>
<comment type="similarity">
    <text evidence="1">Belongs to the peroxiredoxin family. AhpC/Prx1 subfamily.</text>
</comment>
<organism evidence="7 8">
    <name type="scientific">Methylobacterium komagatae</name>
    <dbReference type="NCBI Taxonomy" id="374425"/>
    <lineage>
        <taxon>Bacteria</taxon>
        <taxon>Pseudomonadati</taxon>
        <taxon>Pseudomonadota</taxon>
        <taxon>Alphaproteobacteria</taxon>
        <taxon>Hyphomicrobiales</taxon>
        <taxon>Methylobacteriaceae</taxon>
        <taxon>Methylobacterium</taxon>
    </lineage>
</organism>
<gene>
    <name evidence="7" type="ORF">ACFQE0_25830</name>
</gene>
<evidence type="ECO:0000256" key="5">
    <source>
        <dbReference type="SAM" id="MobiDB-lite"/>
    </source>
</evidence>